<keyword evidence="5 12" id="KW-1133">Transmembrane helix</keyword>
<dbReference type="PANTHER" id="PTHR28259:SF1">
    <property type="entry name" value="FLUORIDE EXPORT PROTEIN 1-RELATED"/>
    <property type="match status" value="1"/>
</dbReference>
<sequence length="125" mass="12812">MGLQGFLLVFVGAGLGGMARHGIGIAALRLGSSFPYATMGINILGSILMGLFAGWFALRGGPQALRLFIATGILGGFTTFSSYSLEAVLLLERGETGAALAYILGSVVLGLGGFFVGLLLMRAVL</sequence>
<dbReference type="Pfam" id="PF02537">
    <property type="entry name" value="CRCB"/>
    <property type="match status" value="1"/>
</dbReference>
<protein>
    <recommendedName>
        <fullName evidence="12">Fluoride-specific ion channel FluC</fullName>
    </recommendedName>
</protein>
<comment type="subcellular location">
    <subcellularLocation>
        <location evidence="1 12">Cell membrane</location>
        <topology evidence="1 12">Multi-pass membrane protein</topology>
    </subcellularLocation>
</comment>
<evidence type="ECO:0000256" key="12">
    <source>
        <dbReference type="HAMAP-Rule" id="MF_00454"/>
    </source>
</evidence>
<reference evidence="13 14" key="1">
    <citation type="submission" date="2019-09" db="EMBL/GenBank/DDBJ databases">
        <title>YIM 132548 draft genome.</title>
        <authorList>
            <person name="Jiang L."/>
        </authorList>
    </citation>
    <scope>NUCLEOTIDE SEQUENCE [LARGE SCALE GENOMIC DNA]</scope>
    <source>
        <strain evidence="13 14">YIM 132548</strain>
    </source>
</reference>
<evidence type="ECO:0000256" key="1">
    <source>
        <dbReference type="ARBA" id="ARBA00004651"/>
    </source>
</evidence>
<keyword evidence="6 12" id="KW-0915">Sodium</keyword>
<evidence type="ECO:0000256" key="5">
    <source>
        <dbReference type="ARBA" id="ARBA00022989"/>
    </source>
</evidence>
<dbReference type="Proteomes" id="UP000441523">
    <property type="component" value="Unassembled WGS sequence"/>
</dbReference>
<comment type="function">
    <text evidence="12">Fluoride-specific ion channel. Important for reducing fluoride concentration in the cell, thus reducing its toxicity.</text>
</comment>
<evidence type="ECO:0000256" key="3">
    <source>
        <dbReference type="ARBA" id="ARBA00022519"/>
    </source>
</evidence>
<evidence type="ECO:0000313" key="13">
    <source>
        <dbReference type="EMBL" id="KAB1075662.1"/>
    </source>
</evidence>
<dbReference type="EMBL" id="VZZJ01000002">
    <property type="protein sequence ID" value="KAB1075662.1"/>
    <property type="molecule type" value="Genomic_DNA"/>
</dbReference>
<dbReference type="NCBIfam" id="TIGR00494">
    <property type="entry name" value="crcB"/>
    <property type="match status" value="1"/>
</dbReference>
<evidence type="ECO:0000256" key="9">
    <source>
        <dbReference type="ARBA" id="ARBA00023303"/>
    </source>
</evidence>
<dbReference type="AlphaFoldDB" id="A0A6N6MWL5"/>
<comment type="activity regulation">
    <text evidence="12">Na(+) is not transported, but it plays an essential structural role and its presence is essential for fluoride channel function.</text>
</comment>
<evidence type="ECO:0000256" key="7">
    <source>
        <dbReference type="ARBA" id="ARBA00023065"/>
    </source>
</evidence>
<dbReference type="NCBIfam" id="NF010794">
    <property type="entry name" value="PRK14198.1"/>
    <property type="match status" value="1"/>
</dbReference>
<evidence type="ECO:0000256" key="6">
    <source>
        <dbReference type="ARBA" id="ARBA00023053"/>
    </source>
</evidence>
<keyword evidence="9 12" id="KW-0407">Ion channel</keyword>
<keyword evidence="8 12" id="KW-0472">Membrane</keyword>
<feature type="transmembrane region" description="Helical" evidence="12">
    <location>
        <begin position="35"/>
        <end position="58"/>
    </location>
</feature>
<keyword evidence="14" id="KW-1185">Reference proteome</keyword>
<evidence type="ECO:0000313" key="14">
    <source>
        <dbReference type="Proteomes" id="UP000441523"/>
    </source>
</evidence>
<keyword evidence="3" id="KW-0997">Cell inner membrane</keyword>
<evidence type="ECO:0000256" key="8">
    <source>
        <dbReference type="ARBA" id="ARBA00023136"/>
    </source>
</evidence>
<keyword evidence="12" id="KW-0479">Metal-binding</keyword>
<feature type="binding site" evidence="12">
    <location>
        <position position="75"/>
    </location>
    <ligand>
        <name>Na(+)</name>
        <dbReference type="ChEBI" id="CHEBI:29101"/>
        <note>structural</note>
    </ligand>
</feature>
<proteinExistence type="inferred from homology"/>
<gene>
    <name evidence="12 13" type="primary">crcB</name>
    <name evidence="12" type="synonym">fluC</name>
    <name evidence="13" type="ORF">F6X51_03010</name>
</gene>
<comment type="catalytic activity">
    <reaction evidence="11">
        <text>fluoride(in) = fluoride(out)</text>
        <dbReference type="Rhea" id="RHEA:76159"/>
        <dbReference type="ChEBI" id="CHEBI:17051"/>
    </reaction>
    <physiologicalReaction direction="left-to-right" evidence="11">
        <dbReference type="Rhea" id="RHEA:76160"/>
    </physiologicalReaction>
</comment>
<dbReference type="InterPro" id="IPR003691">
    <property type="entry name" value="FluC"/>
</dbReference>
<feature type="binding site" evidence="12">
    <location>
        <position position="78"/>
    </location>
    <ligand>
        <name>Na(+)</name>
        <dbReference type="ChEBI" id="CHEBI:29101"/>
        <note>structural</note>
    </ligand>
</feature>
<keyword evidence="12" id="KW-0813">Transport</keyword>
<keyword evidence="7 12" id="KW-0406">Ion transport</keyword>
<feature type="transmembrane region" description="Helical" evidence="12">
    <location>
        <begin position="97"/>
        <end position="121"/>
    </location>
</feature>
<dbReference type="PANTHER" id="PTHR28259">
    <property type="entry name" value="FLUORIDE EXPORT PROTEIN 1-RELATED"/>
    <property type="match status" value="1"/>
</dbReference>
<dbReference type="HAMAP" id="MF_00454">
    <property type="entry name" value="FluC"/>
    <property type="match status" value="1"/>
</dbReference>
<evidence type="ECO:0000256" key="11">
    <source>
        <dbReference type="ARBA" id="ARBA00035585"/>
    </source>
</evidence>
<evidence type="ECO:0000256" key="2">
    <source>
        <dbReference type="ARBA" id="ARBA00022475"/>
    </source>
</evidence>
<name>A0A6N6MWL5_9HYPH</name>
<keyword evidence="4 12" id="KW-0812">Transmembrane</keyword>
<comment type="similarity">
    <text evidence="10 12">Belongs to the fluoride channel Fluc/FEX (TC 1.A.43) family.</text>
</comment>
<dbReference type="GO" id="GO:0062054">
    <property type="term" value="F:fluoride channel activity"/>
    <property type="evidence" value="ECO:0007669"/>
    <property type="project" value="UniProtKB-UniRule"/>
</dbReference>
<organism evidence="13 14">
    <name type="scientific">Methylobacterium planeticum</name>
    <dbReference type="NCBI Taxonomy" id="2615211"/>
    <lineage>
        <taxon>Bacteria</taxon>
        <taxon>Pseudomonadati</taxon>
        <taxon>Pseudomonadota</taxon>
        <taxon>Alphaproteobacteria</taxon>
        <taxon>Hyphomicrobiales</taxon>
        <taxon>Methylobacteriaceae</taxon>
        <taxon>Methylobacterium</taxon>
    </lineage>
</organism>
<dbReference type="GO" id="GO:0046872">
    <property type="term" value="F:metal ion binding"/>
    <property type="evidence" value="ECO:0007669"/>
    <property type="project" value="UniProtKB-KW"/>
</dbReference>
<feature type="transmembrane region" description="Helical" evidence="12">
    <location>
        <begin position="65"/>
        <end position="85"/>
    </location>
</feature>
<evidence type="ECO:0000256" key="4">
    <source>
        <dbReference type="ARBA" id="ARBA00022692"/>
    </source>
</evidence>
<evidence type="ECO:0000256" key="10">
    <source>
        <dbReference type="ARBA" id="ARBA00035120"/>
    </source>
</evidence>
<dbReference type="GO" id="GO:0140114">
    <property type="term" value="P:cellular detoxification of fluoride"/>
    <property type="evidence" value="ECO:0007669"/>
    <property type="project" value="UniProtKB-UniRule"/>
</dbReference>
<accession>A0A6N6MWL5</accession>
<dbReference type="GO" id="GO:0005886">
    <property type="term" value="C:plasma membrane"/>
    <property type="evidence" value="ECO:0007669"/>
    <property type="project" value="UniProtKB-SubCell"/>
</dbReference>
<keyword evidence="2 12" id="KW-1003">Cell membrane</keyword>
<comment type="caution">
    <text evidence="13">The sequence shown here is derived from an EMBL/GenBank/DDBJ whole genome shotgun (WGS) entry which is preliminary data.</text>
</comment>